<gene>
    <name evidence="1" type="ORF">SAMN05443248_3843</name>
</gene>
<sequence>MTIRGGGNPHTAMAAMPLGEWTRRLGALLAEAYDCFMVGTLHGSTEYKRGSRAIARGQWQAPPRIIAWQTTRSRAVCRRARVGQGQAFGGAEEAPSLTLAARDGDGQYAVGAEECSRRGSNKRINKQGRDKMVCTTLDKKAPYKPYARIGLVRICAGARGNSRPYRESHRLTVKTSLLTLAA</sequence>
<evidence type="ECO:0000313" key="1">
    <source>
        <dbReference type="EMBL" id="SHH14313.1"/>
    </source>
</evidence>
<evidence type="ECO:0000313" key="2">
    <source>
        <dbReference type="Proteomes" id="UP000189796"/>
    </source>
</evidence>
<name>A0A1M5QL16_9BRAD</name>
<dbReference type="AlphaFoldDB" id="A0A1M5QL16"/>
<dbReference type="EMBL" id="LT670817">
    <property type="protein sequence ID" value="SHH14313.1"/>
    <property type="molecule type" value="Genomic_DNA"/>
</dbReference>
<accession>A0A1M5QL16</accession>
<proteinExistence type="predicted"/>
<organism evidence="1 2">
    <name type="scientific">Bradyrhizobium erythrophlei</name>
    <dbReference type="NCBI Taxonomy" id="1437360"/>
    <lineage>
        <taxon>Bacteria</taxon>
        <taxon>Pseudomonadati</taxon>
        <taxon>Pseudomonadota</taxon>
        <taxon>Alphaproteobacteria</taxon>
        <taxon>Hyphomicrobiales</taxon>
        <taxon>Nitrobacteraceae</taxon>
        <taxon>Bradyrhizobium</taxon>
    </lineage>
</organism>
<protein>
    <submittedName>
        <fullName evidence="1">Uncharacterized protein</fullName>
    </submittedName>
</protein>
<reference evidence="1 2" key="1">
    <citation type="submission" date="2016-11" db="EMBL/GenBank/DDBJ databases">
        <authorList>
            <person name="Jaros S."/>
            <person name="Januszkiewicz K."/>
            <person name="Wedrychowicz H."/>
        </authorList>
    </citation>
    <scope>NUCLEOTIDE SEQUENCE [LARGE SCALE GENOMIC DNA]</scope>
    <source>
        <strain evidence="1 2">GAS138</strain>
    </source>
</reference>
<dbReference type="Proteomes" id="UP000189796">
    <property type="component" value="Chromosome I"/>
</dbReference>